<evidence type="ECO:0000256" key="1">
    <source>
        <dbReference type="ARBA" id="ARBA00023002"/>
    </source>
</evidence>
<keyword evidence="4" id="KW-1185">Reference proteome</keyword>
<dbReference type="AlphaFoldDB" id="A0A1I6GFM7"/>
<dbReference type="InterPro" id="IPR050791">
    <property type="entry name" value="Aldo-Keto_reductase"/>
</dbReference>
<dbReference type="GO" id="GO:0016491">
    <property type="term" value="F:oxidoreductase activity"/>
    <property type="evidence" value="ECO:0007669"/>
    <property type="project" value="UniProtKB-KW"/>
</dbReference>
<protein>
    <submittedName>
        <fullName evidence="3">Predicted oxidoreductase</fullName>
    </submittedName>
</protein>
<dbReference type="STRING" id="670154.SAMN04488002_1386"/>
<dbReference type="InterPro" id="IPR023210">
    <property type="entry name" value="NADP_OxRdtase_dom"/>
</dbReference>
<dbReference type="EMBL" id="FOYO01000001">
    <property type="protein sequence ID" value="SFR40887.1"/>
    <property type="molecule type" value="Genomic_DNA"/>
</dbReference>
<dbReference type="PANTHER" id="PTHR43625:SF40">
    <property type="entry name" value="ALDO-KETO REDUCTASE YAKC [NADP(+)]"/>
    <property type="match status" value="1"/>
</dbReference>
<dbReference type="SUPFAM" id="SSF51430">
    <property type="entry name" value="NAD(P)-linked oxidoreductase"/>
    <property type="match status" value="1"/>
</dbReference>
<evidence type="ECO:0000259" key="2">
    <source>
        <dbReference type="Pfam" id="PF00248"/>
    </source>
</evidence>
<dbReference type="Proteomes" id="UP000199658">
    <property type="component" value="Unassembled WGS sequence"/>
</dbReference>
<dbReference type="Gene3D" id="3.20.20.100">
    <property type="entry name" value="NADP-dependent oxidoreductase domain"/>
    <property type="match status" value="1"/>
</dbReference>
<accession>A0A1I6GFM7</accession>
<dbReference type="PANTHER" id="PTHR43625">
    <property type="entry name" value="AFLATOXIN B1 ALDEHYDE REDUCTASE"/>
    <property type="match status" value="1"/>
</dbReference>
<proteinExistence type="predicted"/>
<organism evidence="3 4">
    <name type="scientific">Litoreibacter janthinus</name>
    <dbReference type="NCBI Taxonomy" id="670154"/>
    <lineage>
        <taxon>Bacteria</taxon>
        <taxon>Pseudomonadati</taxon>
        <taxon>Pseudomonadota</taxon>
        <taxon>Alphaproteobacteria</taxon>
        <taxon>Rhodobacterales</taxon>
        <taxon>Roseobacteraceae</taxon>
        <taxon>Litoreibacter</taxon>
    </lineage>
</organism>
<reference evidence="4" key="1">
    <citation type="submission" date="2016-10" db="EMBL/GenBank/DDBJ databases">
        <authorList>
            <person name="Varghese N."/>
            <person name="Submissions S."/>
        </authorList>
    </citation>
    <scope>NUCLEOTIDE SEQUENCE [LARGE SCALE GENOMIC DNA]</scope>
    <source>
        <strain evidence="4">DSM 26921</strain>
    </source>
</reference>
<feature type="domain" description="NADP-dependent oxidoreductase" evidence="2">
    <location>
        <begin position="16"/>
        <end position="305"/>
    </location>
</feature>
<dbReference type="Pfam" id="PF00248">
    <property type="entry name" value="Aldo_ket_red"/>
    <property type="match status" value="1"/>
</dbReference>
<dbReference type="PROSITE" id="PS51257">
    <property type="entry name" value="PROKAR_LIPOPROTEIN"/>
    <property type="match status" value="1"/>
</dbReference>
<dbReference type="OrthoDB" id="9803483at2"/>
<evidence type="ECO:0000313" key="3">
    <source>
        <dbReference type="EMBL" id="SFR40887.1"/>
    </source>
</evidence>
<dbReference type="InterPro" id="IPR036812">
    <property type="entry name" value="NAD(P)_OxRdtase_dom_sf"/>
</dbReference>
<name>A0A1I6GFM7_9RHOB</name>
<gene>
    <name evidence="3" type="ORF">SAMN04488002_1386</name>
</gene>
<dbReference type="RefSeq" id="WP_090214185.1">
    <property type="nucleotide sequence ID" value="NZ_FOYO01000001.1"/>
</dbReference>
<dbReference type="GO" id="GO:0005737">
    <property type="term" value="C:cytoplasm"/>
    <property type="evidence" value="ECO:0007669"/>
    <property type="project" value="TreeGrafter"/>
</dbReference>
<evidence type="ECO:0000313" key="4">
    <source>
        <dbReference type="Proteomes" id="UP000199658"/>
    </source>
</evidence>
<keyword evidence="1" id="KW-0560">Oxidoreductase</keyword>
<sequence>MKQRQLGNGGPLVGAVGLGCMSFAGFYGETDIATSHDTLDACRDHGVDFLDTALIYGMGKSEEVIGSYLKENPNHGFKIATKGGIETKPTRHFDNSEGALRRALESSMTRLGVDYIDLYYIHRREQERPIEDVTETLAKFIKEGKIGGIGYSEIAPSSLRRAHAVYPIMAVQSEYSLWTRQPEMGMIQTCEELGVAFVPFSPVARGMFADTLPNPETFGGSDFRKDQPRFTGENFTANCAKLDRFRDFCTSRGWSPAGAAIAWTLDQGDHLIPIPGTRSRAHLEQLVDGDAIEFTDEDRAEIKRILPIGWAHGDRYSDAQIVGVERYC</sequence>